<keyword evidence="9 12" id="KW-1133">Transmembrane helix</keyword>
<dbReference type="Proteomes" id="UP000295210">
    <property type="component" value="Unassembled WGS sequence"/>
</dbReference>
<comment type="catalytic activity">
    <reaction evidence="1">
        <text>ATP + protein L-histidine = ADP + protein N-phospho-L-histidine.</text>
        <dbReference type="EC" id="2.7.13.3"/>
    </reaction>
</comment>
<dbReference type="InterPro" id="IPR004358">
    <property type="entry name" value="Sig_transdc_His_kin-like_C"/>
</dbReference>
<dbReference type="Gene3D" id="3.30.565.10">
    <property type="entry name" value="Histidine kinase-like ATPase, C-terminal domain"/>
    <property type="match status" value="1"/>
</dbReference>
<keyword evidence="16" id="KW-1185">Reference proteome</keyword>
<dbReference type="GO" id="GO:0007234">
    <property type="term" value="P:osmosensory signaling via phosphorelay pathway"/>
    <property type="evidence" value="ECO:0007669"/>
    <property type="project" value="TreeGrafter"/>
</dbReference>
<reference evidence="15 16" key="1">
    <citation type="submission" date="2019-03" db="EMBL/GenBank/DDBJ databases">
        <title>Genomic Encyclopedia of Type Strains, Phase IV (KMG-IV): sequencing the most valuable type-strain genomes for metagenomic binning, comparative biology and taxonomic classification.</title>
        <authorList>
            <person name="Goeker M."/>
        </authorList>
    </citation>
    <scope>NUCLEOTIDE SEQUENCE [LARGE SCALE GENOMIC DNA]</scope>
    <source>
        <strain evidence="15 16">DSM 103428</strain>
    </source>
</reference>
<evidence type="ECO:0000256" key="1">
    <source>
        <dbReference type="ARBA" id="ARBA00000085"/>
    </source>
</evidence>
<organism evidence="15 16">
    <name type="scientific">Acidipila rosea</name>
    <dbReference type="NCBI Taxonomy" id="768535"/>
    <lineage>
        <taxon>Bacteria</taxon>
        <taxon>Pseudomonadati</taxon>
        <taxon>Acidobacteriota</taxon>
        <taxon>Terriglobia</taxon>
        <taxon>Terriglobales</taxon>
        <taxon>Acidobacteriaceae</taxon>
        <taxon>Acidipila</taxon>
    </lineage>
</organism>
<gene>
    <name evidence="15" type="ORF">C7378_1495</name>
</gene>
<name>A0A4R1L972_9BACT</name>
<dbReference type="AlphaFoldDB" id="A0A4R1L972"/>
<dbReference type="Pfam" id="PF02518">
    <property type="entry name" value="HATPase_c"/>
    <property type="match status" value="1"/>
</dbReference>
<evidence type="ECO:0000256" key="6">
    <source>
        <dbReference type="ARBA" id="ARBA00022741"/>
    </source>
</evidence>
<feature type="domain" description="PAS" evidence="14">
    <location>
        <begin position="107"/>
        <end position="142"/>
    </location>
</feature>
<evidence type="ECO:0000256" key="8">
    <source>
        <dbReference type="ARBA" id="ARBA00022840"/>
    </source>
</evidence>
<proteinExistence type="predicted"/>
<keyword evidence="4" id="KW-0808">Transferase</keyword>
<evidence type="ECO:0000256" key="11">
    <source>
        <dbReference type="ARBA" id="ARBA00023136"/>
    </source>
</evidence>
<dbReference type="GO" id="GO:0005524">
    <property type="term" value="F:ATP binding"/>
    <property type="evidence" value="ECO:0007669"/>
    <property type="project" value="UniProtKB-KW"/>
</dbReference>
<evidence type="ECO:0000256" key="7">
    <source>
        <dbReference type="ARBA" id="ARBA00022777"/>
    </source>
</evidence>
<dbReference type="PRINTS" id="PR00344">
    <property type="entry name" value="BCTRLSENSOR"/>
</dbReference>
<dbReference type="InterPro" id="IPR035965">
    <property type="entry name" value="PAS-like_dom_sf"/>
</dbReference>
<dbReference type="InterPro" id="IPR013767">
    <property type="entry name" value="PAS_fold"/>
</dbReference>
<dbReference type="InterPro" id="IPR036890">
    <property type="entry name" value="HATPase_C_sf"/>
</dbReference>
<keyword evidence="11 12" id="KW-0472">Membrane</keyword>
<dbReference type="PROSITE" id="PS50109">
    <property type="entry name" value="HIS_KIN"/>
    <property type="match status" value="1"/>
</dbReference>
<dbReference type="InterPro" id="IPR000014">
    <property type="entry name" value="PAS"/>
</dbReference>
<evidence type="ECO:0000256" key="2">
    <source>
        <dbReference type="ARBA" id="ARBA00004141"/>
    </source>
</evidence>
<evidence type="ECO:0000256" key="10">
    <source>
        <dbReference type="ARBA" id="ARBA00023012"/>
    </source>
</evidence>
<dbReference type="GO" id="GO:0000156">
    <property type="term" value="F:phosphorelay response regulator activity"/>
    <property type="evidence" value="ECO:0007669"/>
    <property type="project" value="TreeGrafter"/>
</dbReference>
<sequence length="458" mass="49964">MMALIAFADWRVDADVPLGFLYLLPMLVAAGTFGPAPIVLLAALSTALTEAFDSFGWTPASGIPRDVLYFAAFAGFGLFVHEIASRRRLSAVHLDQLETEINARRGVEEQLENLIRSSPVAIFTADGEGRILKANDAAEPLFLTAAGAFAGEQIHHYLPALASVPALAAGKRLFRTVMQCKGHRANGSIFLADVWFSTYQTSVGPRLAAMVVDASENLRDREEMGLHQLLSGSRILVGAISHEIRNICGAIAVVHQNLLRCEHLIENRDFEALGTLVLALERIASMELRQTADMAVSVDLQSFLEELRIVIEPALLDAEVVMRWEIPVGLPAVWADRQSLMQVFLNLVKNSERALHAQPQPRISIRAEIEAHRVLISIIDNGSGVSSPDLLFRPFQPNSKATGLGLYLSRALMRSFRGDLHYLALPQDTAGAAFVVELARAPSSENDIYDEQSQAAAG</sequence>
<protein>
    <recommendedName>
        <fullName evidence="3">histidine kinase</fullName>
        <ecNumber evidence="3">2.7.13.3</ecNumber>
    </recommendedName>
</protein>
<dbReference type="Pfam" id="PF00989">
    <property type="entry name" value="PAS"/>
    <property type="match status" value="1"/>
</dbReference>
<dbReference type="EMBL" id="SMGK01000002">
    <property type="protein sequence ID" value="TCK73877.1"/>
    <property type="molecule type" value="Genomic_DNA"/>
</dbReference>
<dbReference type="InterPro" id="IPR003594">
    <property type="entry name" value="HATPase_dom"/>
</dbReference>
<dbReference type="SUPFAM" id="SSF55874">
    <property type="entry name" value="ATPase domain of HSP90 chaperone/DNA topoisomerase II/histidine kinase"/>
    <property type="match status" value="1"/>
</dbReference>
<evidence type="ECO:0000256" key="12">
    <source>
        <dbReference type="SAM" id="Phobius"/>
    </source>
</evidence>
<keyword evidence="10" id="KW-0902">Two-component regulatory system</keyword>
<dbReference type="InterPro" id="IPR005467">
    <property type="entry name" value="His_kinase_dom"/>
</dbReference>
<dbReference type="GO" id="GO:0004673">
    <property type="term" value="F:protein histidine kinase activity"/>
    <property type="evidence" value="ECO:0007669"/>
    <property type="project" value="UniProtKB-EC"/>
</dbReference>
<evidence type="ECO:0000259" key="14">
    <source>
        <dbReference type="PROSITE" id="PS50112"/>
    </source>
</evidence>
<keyword evidence="6" id="KW-0547">Nucleotide-binding</keyword>
<dbReference type="PANTHER" id="PTHR42878:SF7">
    <property type="entry name" value="SENSOR HISTIDINE KINASE GLRK"/>
    <property type="match status" value="1"/>
</dbReference>
<accession>A0A4R1L972</accession>
<dbReference type="GO" id="GO:0006355">
    <property type="term" value="P:regulation of DNA-templated transcription"/>
    <property type="evidence" value="ECO:0007669"/>
    <property type="project" value="InterPro"/>
</dbReference>
<dbReference type="SMART" id="SM00387">
    <property type="entry name" value="HATPase_c"/>
    <property type="match status" value="1"/>
</dbReference>
<comment type="subcellular location">
    <subcellularLocation>
        <location evidence="2">Membrane</location>
        <topology evidence="2">Multi-pass membrane protein</topology>
    </subcellularLocation>
</comment>
<dbReference type="GO" id="GO:0016020">
    <property type="term" value="C:membrane"/>
    <property type="evidence" value="ECO:0007669"/>
    <property type="project" value="UniProtKB-SubCell"/>
</dbReference>
<evidence type="ECO:0000256" key="4">
    <source>
        <dbReference type="ARBA" id="ARBA00022679"/>
    </source>
</evidence>
<dbReference type="PANTHER" id="PTHR42878">
    <property type="entry name" value="TWO-COMPONENT HISTIDINE KINASE"/>
    <property type="match status" value="1"/>
</dbReference>
<evidence type="ECO:0000259" key="13">
    <source>
        <dbReference type="PROSITE" id="PS50109"/>
    </source>
</evidence>
<feature type="transmembrane region" description="Helical" evidence="12">
    <location>
        <begin position="20"/>
        <end position="47"/>
    </location>
</feature>
<dbReference type="InterPro" id="IPR050351">
    <property type="entry name" value="BphY/WalK/GraS-like"/>
</dbReference>
<feature type="domain" description="Histidine kinase" evidence="13">
    <location>
        <begin position="239"/>
        <end position="442"/>
    </location>
</feature>
<dbReference type="Gene3D" id="3.30.450.20">
    <property type="entry name" value="PAS domain"/>
    <property type="match status" value="1"/>
</dbReference>
<dbReference type="GO" id="GO:0030295">
    <property type="term" value="F:protein kinase activator activity"/>
    <property type="evidence" value="ECO:0007669"/>
    <property type="project" value="TreeGrafter"/>
</dbReference>
<evidence type="ECO:0000256" key="5">
    <source>
        <dbReference type="ARBA" id="ARBA00022692"/>
    </source>
</evidence>
<keyword evidence="5 12" id="KW-0812">Transmembrane</keyword>
<dbReference type="PROSITE" id="PS50112">
    <property type="entry name" value="PAS"/>
    <property type="match status" value="1"/>
</dbReference>
<keyword evidence="7" id="KW-0418">Kinase</keyword>
<evidence type="ECO:0000313" key="15">
    <source>
        <dbReference type="EMBL" id="TCK73877.1"/>
    </source>
</evidence>
<dbReference type="SUPFAM" id="SSF55785">
    <property type="entry name" value="PYP-like sensor domain (PAS domain)"/>
    <property type="match status" value="1"/>
</dbReference>
<evidence type="ECO:0000313" key="16">
    <source>
        <dbReference type="Proteomes" id="UP000295210"/>
    </source>
</evidence>
<dbReference type="EC" id="2.7.13.3" evidence="3"/>
<keyword evidence="8" id="KW-0067">ATP-binding</keyword>
<comment type="caution">
    <text evidence="15">The sequence shown here is derived from an EMBL/GenBank/DDBJ whole genome shotgun (WGS) entry which is preliminary data.</text>
</comment>
<evidence type="ECO:0000256" key="3">
    <source>
        <dbReference type="ARBA" id="ARBA00012438"/>
    </source>
</evidence>
<evidence type="ECO:0000256" key="9">
    <source>
        <dbReference type="ARBA" id="ARBA00022989"/>
    </source>
</evidence>